<protein>
    <submittedName>
        <fullName evidence="1">Uncharacterized protein</fullName>
    </submittedName>
</protein>
<evidence type="ECO:0000313" key="2">
    <source>
        <dbReference type="Proteomes" id="UP000199577"/>
    </source>
</evidence>
<gene>
    <name evidence="1" type="ORF">SAMN05421747_10755</name>
</gene>
<organism evidence="1 2">
    <name type="scientific">Parapedobacter composti</name>
    <dbReference type="NCBI Taxonomy" id="623281"/>
    <lineage>
        <taxon>Bacteria</taxon>
        <taxon>Pseudomonadati</taxon>
        <taxon>Bacteroidota</taxon>
        <taxon>Sphingobacteriia</taxon>
        <taxon>Sphingobacteriales</taxon>
        <taxon>Sphingobacteriaceae</taxon>
        <taxon>Parapedobacter</taxon>
    </lineage>
</organism>
<reference evidence="1 2" key="1">
    <citation type="submission" date="2016-10" db="EMBL/GenBank/DDBJ databases">
        <authorList>
            <person name="de Groot N.N."/>
        </authorList>
    </citation>
    <scope>NUCLEOTIDE SEQUENCE [LARGE SCALE GENOMIC DNA]</scope>
    <source>
        <strain evidence="1 2">DSM 22900</strain>
    </source>
</reference>
<keyword evidence="2" id="KW-1185">Reference proteome</keyword>
<dbReference type="Proteomes" id="UP000199577">
    <property type="component" value="Unassembled WGS sequence"/>
</dbReference>
<dbReference type="RefSeq" id="WP_170845687.1">
    <property type="nucleotide sequence ID" value="NZ_FOLL01000007.1"/>
</dbReference>
<name>A0A1I1HYQ5_9SPHI</name>
<dbReference type="STRING" id="623281.SAMN05421747_10755"/>
<accession>A0A1I1HYQ5</accession>
<evidence type="ECO:0000313" key="1">
    <source>
        <dbReference type="EMBL" id="SFC26080.1"/>
    </source>
</evidence>
<sequence length="56" mass="6430">MKAHTTNYTNTFIAVADDCPVEKGEVAPLYGRETPEYERFLHDDRIKVVKAMKSSR</sequence>
<proteinExistence type="predicted"/>
<dbReference type="EMBL" id="FOLL01000007">
    <property type="protein sequence ID" value="SFC26080.1"/>
    <property type="molecule type" value="Genomic_DNA"/>
</dbReference>
<dbReference type="AlphaFoldDB" id="A0A1I1HYQ5"/>